<dbReference type="Proteomes" id="UP001161017">
    <property type="component" value="Unassembled WGS sequence"/>
</dbReference>
<dbReference type="InterPro" id="IPR029045">
    <property type="entry name" value="ClpP/crotonase-like_dom_sf"/>
</dbReference>
<keyword evidence="5" id="KW-0413">Isomerase</keyword>
<proteinExistence type="inferred from homology"/>
<dbReference type="GO" id="GO:0006631">
    <property type="term" value="P:fatty acid metabolic process"/>
    <property type="evidence" value="ECO:0007669"/>
    <property type="project" value="UniProtKB-KW"/>
</dbReference>
<dbReference type="Gene3D" id="1.10.12.10">
    <property type="entry name" value="Lyase 2-enoyl-coa Hydratase, Chain A, domain 2"/>
    <property type="match status" value="1"/>
</dbReference>
<dbReference type="Pfam" id="PF00378">
    <property type="entry name" value="ECH_1"/>
    <property type="match status" value="2"/>
</dbReference>
<evidence type="ECO:0000256" key="3">
    <source>
        <dbReference type="ARBA" id="ARBA00022832"/>
    </source>
</evidence>
<evidence type="ECO:0000256" key="4">
    <source>
        <dbReference type="ARBA" id="ARBA00023098"/>
    </source>
</evidence>
<dbReference type="FunFam" id="1.10.12.10:FF:000004">
    <property type="entry name" value="Delta3,5-delta2,4-dienoyl-CoA isomerase"/>
    <property type="match status" value="1"/>
</dbReference>
<organism evidence="6 7">
    <name type="scientific">Ramalina farinacea</name>
    <dbReference type="NCBI Taxonomy" id="258253"/>
    <lineage>
        <taxon>Eukaryota</taxon>
        <taxon>Fungi</taxon>
        <taxon>Dikarya</taxon>
        <taxon>Ascomycota</taxon>
        <taxon>Pezizomycotina</taxon>
        <taxon>Lecanoromycetes</taxon>
        <taxon>OSLEUM clade</taxon>
        <taxon>Lecanoromycetidae</taxon>
        <taxon>Lecanorales</taxon>
        <taxon>Lecanorineae</taxon>
        <taxon>Ramalinaceae</taxon>
        <taxon>Ramalina</taxon>
    </lineage>
</organism>
<evidence type="ECO:0000256" key="5">
    <source>
        <dbReference type="ARBA" id="ARBA00023235"/>
    </source>
</evidence>
<evidence type="ECO:0000256" key="2">
    <source>
        <dbReference type="ARBA" id="ARBA00005254"/>
    </source>
</evidence>
<evidence type="ECO:0000256" key="1">
    <source>
        <dbReference type="ARBA" id="ARBA00005005"/>
    </source>
</evidence>
<comment type="caution">
    <text evidence="6">The sequence shown here is derived from an EMBL/GenBank/DDBJ whole genome shotgun (WGS) entry which is preliminary data.</text>
</comment>
<dbReference type="AlphaFoldDB" id="A0AA43TRE6"/>
<dbReference type="InterPro" id="IPR045002">
    <property type="entry name" value="Ech1-like"/>
</dbReference>
<evidence type="ECO:0000313" key="6">
    <source>
        <dbReference type="EMBL" id="MDI1485553.1"/>
    </source>
</evidence>
<comment type="pathway">
    <text evidence="1">Lipid metabolism; fatty acid beta-oxidation.</text>
</comment>
<comment type="similarity">
    <text evidence="2">Belongs to the enoyl-CoA hydratase/isomerase family.</text>
</comment>
<dbReference type="InterPro" id="IPR001753">
    <property type="entry name" value="Enoyl-CoA_hydra/iso"/>
</dbReference>
<keyword evidence="3" id="KW-0276">Fatty acid metabolism</keyword>
<accession>A0AA43TRE6</accession>
<evidence type="ECO:0000313" key="7">
    <source>
        <dbReference type="Proteomes" id="UP001161017"/>
    </source>
</evidence>
<reference evidence="6" key="1">
    <citation type="journal article" date="2023" name="Genome Biol. Evol.">
        <title>First Whole Genome Sequence and Flow Cytometry Genome Size Data for the Lichen-Forming Fungus Ramalina farinacea (Ascomycota).</title>
        <authorList>
            <person name="Llewellyn T."/>
            <person name="Mian S."/>
            <person name="Hill R."/>
            <person name="Leitch I.J."/>
            <person name="Gaya E."/>
        </authorList>
    </citation>
    <scope>NUCLEOTIDE SEQUENCE</scope>
    <source>
        <strain evidence="6">LIQ254RAFAR</strain>
    </source>
</reference>
<gene>
    <name evidence="6" type="ORF">OHK93_000691</name>
</gene>
<dbReference type="GO" id="GO:0005739">
    <property type="term" value="C:mitochondrion"/>
    <property type="evidence" value="ECO:0007669"/>
    <property type="project" value="TreeGrafter"/>
</dbReference>
<dbReference type="PANTHER" id="PTHR43149:SF1">
    <property type="entry name" value="DELTA(3,5)-DELTA(2,4)-DIENOYL-COA ISOMERASE, MITOCHONDRIAL"/>
    <property type="match status" value="1"/>
</dbReference>
<protein>
    <submittedName>
        <fullName evidence="6">Uncharacterized protein</fullName>
    </submittedName>
</protein>
<dbReference type="CDD" id="cd06558">
    <property type="entry name" value="crotonase-like"/>
    <property type="match status" value="1"/>
</dbReference>
<keyword evidence="4" id="KW-0443">Lipid metabolism</keyword>
<dbReference type="EMBL" id="JAPUFD010000001">
    <property type="protein sequence ID" value="MDI1485553.1"/>
    <property type="molecule type" value="Genomic_DNA"/>
</dbReference>
<sequence length="297" mass="31591">MTTPNPPTSSPHLKVSFPHEYIAHVEISRPTKLNAFISPMWSALPPLFSHLSTDPSIRCIILSGTGSRAFTSGLDVTAASSPDSVFALANPDSSSVDPARKSSLLLRHITDIQACITAIAKCGKPVIAAVHGLCWGLGVDLITACDVRFASPGASFCVKEIDIGLAADVGTLSRLPKCVGSASWVKDVCLSARVFGAEEALQQGLVSRVSKGEGGGGAEDQKGAVVEMAMEWARGVVEKSPVAVQGTKELLDWGWDRGVEEGLRYTAVWNAGMLQTRDVREAMTAGMEKRKARFEKL</sequence>
<dbReference type="SUPFAM" id="SSF52096">
    <property type="entry name" value="ClpP/crotonase"/>
    <property type="match status" value="1"/>
</dbReference>
<dbReference type="GO" id="GO:0051750">
    <property type="term" value="F:delta(3,5)-delta(2,4)-dienoyl-CoA isomerase activity"/>
    <property type="evidence" value="ECO:0007669"/>
    <property type="project" value="TreeGrafter"/>
</dbReference>
<name>A0AA43TRE6_9LECA</name>
<dbReference type="PANTHER" id="PTHR43149">
    <property type="entry name" value="ENOYL-COA HYDRATASE"/>
    <property type="match status" value="1"/>
</dbReference>
<dbReference type="Gene3D" id="3.90.226.10">
    <property type="entry name" value="2-enoyl-CoA Hydratase, Chain A, domain 1"/>
    <property type="match status" value="1"/>
</dbReference>
<dbReference type="InterPro" id="IPR014748">
    <property type="entry name" value="Enoyl-CoA_hydra_C"/>
</dbReference>
<keyword evidence="7" id="KW-1185">Reference proteome</keyword>